<keyword evidence="7" id="KW-0411">Iron-sulfur</keyword>
<evidence type="ECO:0000256" key="3">
    <source>
        <dbReference type="ARBA" id="ARBA00022679"/>
    </source>
</evidence>
<evidence type="ECO:0000256" key="1">
    <source>
        <dbReference type="ARBA" id="ARBA00001966"/>
    </source>
</evidence>
<evidence type="ECO:0000256" key="6">
    <source>
        <dbReference type="ARBA" id="ARBA00023004"/>
    </source>
</evidence>
<dbReference type="PANTHER" id="PTHR43409:SF7">
    <property type="entry name" value="BLL1977 PROTEIN"/>
    <property type="match status" value="1"/>
</dbReference>
<feature type="domain" description="Radical SAM core" evidence="9">
    <location>
        <begin position="314"/>
        <end position="532"/>
    </location>
</feature>
<dbReference type="Pfam" id="PF04055">
    <property type="entry name" value="Radical_SAM"/>
    <property type="match status" value="1"/>
</dbReference>
<keyword evidence="6" id="KW-0408">Iron</keyword>
<dbReference type="InterPro" id="IPR007197">
    <property type="entry name" value="rSAM"/>
</dbReference>
<evidence type="ECO:0000256" key="5">
    <source>
        <dbReference type="ARBA" id="ARBA00022723"/>
    </source>
</evidence>
<proteinExistence type="predicted"/>
<evidence type="ECO:0000256" key="8">
    <source>
        <dbReference type="SAM" id="Coils"/>
    </source>
</evidence>
<keyword evidence="2" id="KW-0489">Methyltransferase</keyword>
<dbReference type="InterPro" id="IPR034466">
    <property type="entry name" value="Methyltransferase_Class_B"/>
</dbReference>
<keyword evidence="5" id="KW-0479">Metal-binding</keyword>
<dbReference type="InterPro" id="IPR051198">
    <property type="entry name" value="BchE-like"/>
</dbReference>
<dbReference type="GO" id="GO:0051539">
    <property type="term" value="F:4 iron, 4 sulfur cluster binding"/>
    <property type="evidence" value="ECO:0007669"/>
    <property type="project" value="UniProtKB-KW"/>
</dbReference>
<evidence type="ECO:0000256" key="2">
    <source>
        <dbReference type="ARBA" id="ARBA00022603"/>
    </source>
</evidence>
<gene>
    <name evidence="10" type="ORF">METZ01_LOCUS51312</name>
</gene>
<evidence type="ECO:0000256" key="4">
    <source>
        <dbReference type="ARBA" id="ARBA00022691"/>
    </source>
</evidence>
<dbReference type="PROSITE" id="PS51918">
    <property type="entry name" value="RADICAL_SAM"/>
    <property type="match status" value="1"/>
</dbReference>
<keyword evidence="4" id="KW-0949">S-adenosyl-L-methionine</keyword>
<feature type="coiled-coil region" evidence="8">
    <location>
        <begin position="58"/>
        <end position="85"/>
    </location>
</feature>
<dbReference type="AlphaFoldDB" id="A0A381S557"/>
<dbReference type="EMBL" id="UINC01002606">
    <property type="protein sequence ID" value="SUZ98458.1"/>
    <property type="molecule type" value="Genomic_DNA"/>
</dbReference>
<protein>
    <recommendedName>
        <fullName evidence="9">Radical SAM core domain-containing protein</fullName>
    </recommendedName>
</protein>
<dbReference type="SFLD" id="SFLDG01123">
    <property type="entry name" value="methyltransferase_(Class_B)"/>
    <property type="match status" value="1"/>
</dbReference>
<dbReference type="InterPro" id="IPR023404">
    <property type="entry name" value="rSAM_horseshoe"/>
</dbReference>
<organism evidence="10">
    <name type="scientific">marine metagenome</name>
    <dbReference type="NCBI Taxonomy" id="408172"/>
    <lineage>
        <taxon>unclassified sequences</taxon>
        <taxon>metagenomes</taxon>
        <taxon>ecological metagenomes</taxon>
    </lineage>
</organism>
<evidence type="ECO:0000313" key="10">
    <source>
        <dbReference type="EMBL" id="SUZ98458.1"/>
    </source>
</evidence>
<dbReference type="GO" id="GO:0003824">
    <property type="term" value="F:catalytic activity"/>
    <property type="evidence" value="ECO:0007669"/>
    <property type="project" value="InterPro"/>
</dbReference>
<dbReference type="PANTHER" id="PTHR43409">
    <property type="entry name" value="ANAEROBIC MAGNESIUM-PROTOPORPHYRIN IX MONOMETHYL ESTER CYCLASE-RELATED"/>
    <property type="match status" value="1"/>
</dbReference>
<dbReference type="SFLD" id="SFLDG01082">
    <property type="entry name" value="B12-binding_domain_containing"/>
    <property type="match status" value="1"/>
</dbReference>
<name>A0A381S557_9ZZZZ</name>
<evidence type="ECO:0000259" key="9">
    <source>
        <dbReference type="PROSITE" id="PS51918"/>
    </source>
</evidence>
<dbReference type="SUPFAM" id="SSF102114">
    <property type="entry name" value="Radical SAM enzymes"/>
    <property type="match status" value="1"/>
</dbReference>
<dbReference type="SMART" id="SM00729">
    <property type="entry name" value="Elp3"/>
    <property type="match status" value="1"/>
</dbReference>
<accession>A0A381S557</accession>
<dbReference type="SFLD" id="SFLDS00029">
    <property type="entry name" value="Radical_SAM"/>
    <property type="match status" value="1"/>
</dbReference>
<dbReference type="InterPro" id="IPR058240">
    <property type="entry name" value="rSAM_sf"/>
</dbReference>
<comment type="cofactor">
    <cofactor evidence="1">
        <name>[4Fe-4S] cluster</name>
        <dbReference type="ChEBI" id="CHEBI:49883"/>
    </cofactor>
</comment>
<reference evidence="10" key="1">
    <citation type="submission" date="2018-05" db="EMBL/GenBank/DDBJ databases">
        <authorList>
            <person name="Lanie J.A."/>
            <person name="Ng W.-L."/>
            <person name="Kazmierczak K.M."/>
            <person name="Andrzejewski T.M."/>
            <person name="Davidsen T.M."/>
            <person name="Wayne K.J."/>
            <person name="Tettelin H."/>
            <person name="Glass J.I."/>
            <person name="Rusch D."/>
            <person name="Podicherti R."/>
            <person name="Tsui H.-C.T."/>
            <person name="Winkler M.E."/>
        </authorList>
    </citation>
    <scope>NUCLEOTIDE SEQUENCE</scope>
</reference>
<keyword evidence="8" id="KW-0175">Coiled coil</keyword>
<keyword evidence="3" id="KW-0808">Transferase</keyword>
<evidence type="ECO:0000256" key="7">
    <source>
        <dbReference type="ARBA" id="ARBA00023014"/>
    </source>
</evidence>
<dbReference type="InterPro" id="IPR006638">
    <property type="entry name" value="Elp3/MiaA/NifB-like_rSAM"/>
</dbReference>
<dbReference type="Gene3D" id="3.80.30.20">
    <property type="entry name" value="tm_1862 like domain"/>
    <property type="match status" value="1"/>
</dbReference>
<dbReference type="GO" id="GO:0046872">
    <property type="term" value="F:metal ion binding"/>
    <property type="evidence" value="ECO:0007669"/>
    <property type="project" value="UniProtKB-KW"/>
</dbReference>
<dbReference type="Gene3D" id="3.40.50.280">
    <property type="entry name" value="Cobalamin-binding domain"/>
    <property type="match status" value="1"/>
</dbReference>
<sequence length="605" mass="70603">MKKVMLIFPPEWVPTAPYLALPSLAAVLRQNGIDTVLKDINVEMYDHIFTPGFLLFVKGKIQDRFKELKRNAANLSAEDAELKQMLSDYQHIDLDYHIQKVSRAKEIMRSEEFYEVEKSEWALNAFREVMEYVSVAYFPASIQFYPIESNLNVYRPWVSEDLLKVPFDNKVNVYADICRQLVLRSIKREKPEVVGISIGTPVQLMSGITFATLIKEAFPDIHVTVGGNIITRLKDEFAKKPHFFGKAFDSMITYEGEHSLVWLVEALSGKRKMNEVSNLIYKDEEGQMHVNETYQERVDQLPPPDFDGMPWEKYFSPEKLVPYLGTRGCYWGKCTFCDHGAGYIDQFRAKHAEQIVDELEYLKNKLNAKHFMFTDESFPPALFIKLPPMMVERELDIYWTTLIRFESQLLEPEVWDFAHKSGCRSLYYGLESANERIIKLVKKDTDIKAAKINLEQAKRVGIWSHVMCFYGFPSETEEEAEDTRRFLIENQHQIPSVEMYFFVLYKNAPVMYQADEYKIDVTVNPEHDLALDYYYTPESGQTTEEAMSRYERFYQEDFGPWALRINAREHVFLYITKYGTSDLPQLYVKNNPEAHDNSLAPEVML</sequence>